<dbReference type="AlphaFoldDB" id="A0A4U5MFP5"/>
<evidence type="ECO:0000256" key="1">
    <source>
        <dbReference type="ARBA" id="ARBA00004173"/>
    </source>
</evidence>
<organism evidence="10 11">
    <name type="scientific">Steinernema carpocapsae</name>
    <name type="common">Entomopathogenic nematode</name>
    <dbReference type="NCBI Taxonomy" id="34508"/>
    <lineage>
        <taxon>Eukaryota</taxon>
        <taxon>Metazoa</taxon>
        <taxon>Ecdysozoa</taxon>
        <taxon>Nematoda</taxon>
        <taxon>Chromadorea</taxon>
        <taxon>Rhabditida</taxon>
        <taxon>Tylenchina</taxon>
        <taxon>Panagrolaimomorpha</taxon>
        <taxon>Strongyloidoidea</taxon>
        <taxon>Steinernematidae</taxon>
        <taxon>Steinernema</taxon>
    </lineage>
</organism>
<evidence type="ECO:0000256" key="2">
    <source>
        <dbReference type="ARBA" id="ARBA00008560"/>
    </source>
</evidence>
<dbReference type="NCBIfam" id="TIGR01031">
    <property type="entry name" value="rpmF_bact"/>
    <property type="match status" value="1"/>
</dbReference>
<evidence type="ECO:0000256" key="7">
    <source>
        <dbReference type="ARBA" id="ARBA00039935"/>
    </source>
</evidence>
<evidence type="ECO:0000256" key="3">
    <source>
        <dbReference type="ARBA" id="ARBA00022946"/>
    </source>
</evidence>
<dbReference type="PANTHER" id="PTHR21026">
    <property type="entry name" value="39S RIBOSOMAL PROTEIN L32, MITOCHONDRIAL"/>
    <property type="match status" value="1"/>
</dbReference>
<evidence type="ECO:0000256" key="9">
    <source>
        <dbReference type="ARBA" id="ARBA00045766"/>
    </source>
</evidence>
<dbReference type="GO" id="GO:0006412">
    <property type="term" value="P:translation"/>
    <property type="evidence" value="ECO:0007669"/>
    <property type="project" value="InterPro"/>
</dbReference>
<comment type="subcellular location">
    <subcellularLocation>
        <location evidence="1">Mitochondrion</location>
    </subcellularLocation>
</comment>
<evidence type="ECO:0000256" key="4">
    <source>
        <dbReference type="ARBA" id="ARBA00022980"/>
    </source>
</evidence>
<dbReference type="Pfam" id="PF01783">
    <property type="entry name" value="Ribosomal_L32p"/>
    <property type="match status" value="1"/>
</dbReference>
<keyword evidence="3" id="KW-0809">Transit peptide</keyword>
<sequence length="174" mass="19874">MLQRWTLVFRGVAEVFLRLSSGGPPPAFALAGIAPGSSSSRTPSYDIKQLVNDMRTLWGVPKYRTSKPKKQTRKFSWNKLFTPTTNLVNCKSCGSTHEVHTICGTCYEKVRKTTNEIKEKMMMYNPYVGERQDKEVFVKYSDDEAPEGVTEGKRVVEMDKVRPSWFKPTFFKSS</sequence>
<dbReference type="InterPro" id="IPR051991">
    <property type="entry name" value="Mitoribosomal_protein_bL32"/>
</dbReference>
<accession>A0A4U5MFP5</accession>
<proteinExistence type="inferred from homology"/>
<dbReference type="EMBL" id="AZBU02000008">
    <property type="protein sequence ID" value="TKR68034.1"/>
    <property type="molecule type" value="Genomic_DNA"/>
</dbReference>
<comment type="caution">
    <text evidence="10">The sequence shown here is derived from an EMBL/GenBank/DDBJ whole genome shotgun (WGS) entry which is preliminary data.</text>
</comment>
<dbReference type="Proteomes" id="UP000298663">
    <property type="component" value="Unassembled WGS sequence"/>
</dbReference>
<keyword evidence="5" id="KW-0496">Mitochondrion</keyword>
<comment type="similarity">
    <text evidence="2">Belongs to the bacterial ribosomal protein bL32 family.</text>
</comment>
<dbReference type="PANTHER" id="PTHR21026:SF2">
    <property type="entry name" value="LARGE RIBOSOMAL SUBUNIT PROTEIN BL32M"/>
    <property type="match status" value="1"/>
</dbReference>
<evidence type="ECO:0000256" key="8">
    <source>
        <dbReference type="ARBA" id="ARBA00042577"/>
    </source>
</evidence>
<name>A0A4U5MFP5_STECR</name>
<keyword evidence="6" id="KW-0687">Ribonucleoprotein</keyword>
<dbReference type="GO" id="GO:0005762">
    <property type="term" value="C:mitochondrial large ribosomal subunit"/>
    <property type="evidence" value="ECO:0007669"/>
    <property type="project" value="TreeGrafter"/>
</dbReference>
<protein>
    <recommendedName>
        <fullName evidence="7">Large ribosomal subunit protein bL32m</fullName>
    </recommendedName>
    <alternativeName>
        <fullName evidence="8">39S ribosomal protein L32, mitochondrial</fullName>
    </alternativeName>
</protein>
<dbReference type="OrthoDB" id="2014905at2759"/>
<reference evidence="10 11" key="2">
    <citation type="journal article" date="2019" name="G3 (Bethesda)">
        <title>Hybrid Assembly of the Genome of the Entomopathogenic Nematode Steinernema carpocapsae Identifies the X-Chromosome.</title>
        <authorList>
            <person name="Serra L."/>
            <person name="Macchietto M."/>
            <person name="Macias-Munoz A."/>
            <person name="McGill C.J."/>
            <person name="Rodriguez I.M."/>
            <person name="Rodriguez B."/>
            <person name="Murad R."/>
            <person name="Mortazavi A."/>
        </authorList>
    </citation>
    <scope>NUCLEOTIDE SEQUENCE [LARGE SCALE GENOMIC DNA]</scope>
    <source>
        <strain evidence="10 11">ALL</strain>
    </source>
</reference>
<keyword evidence="4" id="KW-0689">Ribosomal protein</keyword>
<gene>
    <name evidence="10" type="ORF">L596_024083</name>
</gene>
<dbReference type="InterPro" id="IPR002677">
    <property type="entry name" value="Ribosomal_bL32"/>
</dbReference>
<evidence type="ECO:0000256" key="5">
    <source>
        <dbReference type="ARBA" id="ARBA00023128"/>
    </source>
</evidence>
<evidence type="ECO:0000256" key="6">
    <source>
        <dbReference type="ARBA" id="ARBA00023274"/>
    </source>
</evidence>
<comment type="function">
    <text evidence="9">Component of the mitochondrial large ribosomal subunit (mt-LSU). The mitochondrial ribosome (mitoribosome) is a large ribonucleoprotein complex responsible for the synthesis of proteins inside mitochondria.</text>
</comment>
<dbReference type="SUPFAM" id="SSF57829">
    <property type="entry name" value="Zn-binding ribosomal proteins"/>
    <property type="match status" value="1"/>
</dbReference>
<dbReference type="GO" id="GO:0003735">
    <property type="term" value="F:structural constituent of ribosome"/>
    <property type="evidence" value="ECO:0007669"/>
    <property type="project" value="InterPro"/>
</dbReference>
<keyword evidence="11" id="KW-1185">Reference proteome</keyword>
<evidence type="ECO:0000313" key="11">
    <source>
        <dbReference type="Proteomes" id="UP000298663"/>
    </source>
</evidence>
<dbReference type="InterPro" id="IPR011332">
    <property type="entry name" value="Ribosomal_zn-bd"/>
</dbReference>
<dbReference type="STRING" id="34508.A0A4U5MFP5"/>
<evidence type="ECO:0000313" key="10">
    <source>
        <dbReference type="EMBL" id="TKR68034.1"/>
    </source>
</evidence>
<reference evidence="10 11" key="1">
    <citation type="journal article" date="2015" name="Genome Biol.">
        <title>Comparative genomics of Steinernema reveals deeply conserved gene regulatory networks.</title>
        <authorList>
            <person name="Dillman A.R."/>
            <person name="Macchietto M."/>
            <person name="Porter C.F."/>
            <person name="Rogers A."/>
            <person name="Williams B."/>
            <person name="Antoshechkin I."/>
            <person name="Lee M.M."/>
            <person name="Goodwin Z."/>
            <person name="Lu X."/>
            <person name="Lewis E.E."/>
            <person name="Goodrich-Blair H."/>
            <person name="Stock S.P."/>
            <person name="Adams B.J."/>
            <person name="Sternberg P.W."/>
            <person name="Mortazavi A."/>
        </authorList>
    </citation>
    <scope>NUCLEOTIDE SEQUENCE [LARGE SCALE GENOMIC DNA]</scope>
    <source>
        <strain evidence="10 11">ALL</strain>
    </source>
</reference>